<comment type="caution">
    <text evidence="2">The sequence shown here is derived from an EMBL/GenBank/DDBJ whole genome shotgun (WGS) entry which is preliminary data.</text>
</comment>
<feature type="domain" description="Nitroreductase" evidence="1">
    <location>
        <begin position="420"/>
        <end position="509"/>
    </location>
</feature>
<dbReference type="PANTHER" id="PTHR43745:SF2">
    <property type="entry name" value="NITROREDUCTASE MJ1384-RELATED"/>
    <property type="match status" value="1"/>
</dbReference>
<dbReference type="Gene3D" id="3.40.109.10">
    <property type="entry name" value="NADH Oxidase"/>
    <property type="match status" value="2"/>
</dbReference>
<dbReference type="RefSeq" id="WP_336473416.1">
    <property type="nucleotide sequence ID" value="NZ_JBAWSX010000010.1"/>
</dbReference>
<dbReference type="CDD" id="cd02142">
    <property type="entry name" value="McbC_SagB-like_oxidoreductase"/>
    <property type="match status" value="1"/>
</dbReference>
<sequence length="523" mass="59891">MGLETFLNNLHFHTNEATSSTWEVNWEDGPLSYKLYQDLPGIPLSSEVTLTLKNLEVSTEPNLREIGHFLWYVFGITQFCQSTLPTPEINFMQSYRRFVPSGGGLYPNELYIYLKMENVPTGIYHYDVAHHRLVLLREGHFDSYIAQTLGNSCDTSACFGVIFVSTMFWKNFFKYHNFSYRLQGLDAGVLIGQLLEVAKRFHYTSGVHFQFLDRAINHLLGLSEQEESVYAVIPLSVNSVTPQSNNENDATDKEVSATQLCEELPVIHHNHYVRSRKIAQYPMLIQMNEASMLESTRSFHKIKSETNRMRDGQALVLPRIKRMSYDLTAACQNRFSPEMDFTFRKISQEQLTTLLHEVTASFAYQNDLDTNLEEPASRVSIYVCLFGVEGIQNGAYHYDNDAHALRQVHLGDHRFLLQSGMTFHNVNIFQVPLCLHVVGDKNHLKRELGYRGYRIQQMEAGILVQKLLLAASALGLGGHPLLGFDVNLCDELYRLDSEEKTSLIQIPIGFYRQRPWLKGSLHS</sequence>
<dbReference type="PANTHER" id="PTHR43745">
    <property type="entry name" value="NITROREDUCTASE MJ1384-RELATED"/>
    <property type="match status" value="1"/>
</dbReference>
<organism evidence="2 3">
    <name type="scientific">Bacillus bruguierae</name>
    <dbReference type="NCBI Taxonomy" id="3127667"/>
    <lineage>
        <taxon>Bacteria</taxon>
        <taxon>Bacillati</taxon>
        <taxon>Bacillota</taxon>
        <taxon>Bacilli</taxon>
        <taxon>Bacillales</taxon>
        <taxon>Bacillaceae</taxon>
        <taxon>Bacillus</taxon>
    </lineage>
</organism>
<dbReference type="NCBIfam" id="TIGR03605">
    <property type="entry name" value="antibiot_sagB"/>
    <property type="match status" value="1"/>
</dbReference>
<dbReference type="InterPro" id="IPR052544">
    <property type="entry name" value="Bacteriocin_Proc_Enz"/>
</dbReference>
<dbReference type="InterPro" id="IPR029479">
    <property type="entry name" value="Nitroreductase"/>
</dbReference>
<dbReference type="SUPFAM" id="SSF55469">
    <property type="entry name" value="FMN-dependent nitroreductase-like"/>
    <property type="match status" value="1"/>
</dbReference>
<evidence type="ECO:0000259" key="1">
    <source>
        <dbReference type="Pfam" id="PF00881"/>
    </source>
</evidence>
<gene>
    <name evidence="2" type="ORF">WAZ07_17025</name>
</gene>
<name>A0ABU8FJY0_9BACI</name>
<protein>
    <submittedName>
        <fullName evidence="2">SagB family peptide dehydrogenase</fullName>
    </submittedName>
</protein>
<proteinExistence type="predicted"/>
<accession>A0ABU8FJY0</accession>
<evidence type="ECO:0000313" key="2">
    <source>
        <dbReference type="EMBL" id="MEI4802982.1"/>
    </source>
</evidence>
<evidence type="ECO:0000313" key="3">
    <source>
        <dbReference type="Proteomes" id="UP001372526"/>
    </source>
</evidence>
<dbReference type="EMBL" id="JBAWSX010000010">
    <property type="protein sequence ID" value="MEI4802982.1"/>
    <property type="molecule type" value="Genomic_DNA"/>
</dbReference>
<keyword evidence="3" id="KW-1185">Reference proteome</keyword>
<dbReference type="Proteomes" id="UP001372526">
    <property type="component" value="Unassembled WGS sequence"/>
</dbReference>
<reference evidence="2 3" key="1">
    <citation type="submission" date="2024-01" db="EMBL/GenBank/DDBJ databases">
        <title>Seven novel Bacillus-like species.</title>
        <authorList>
            <person name="Liu G."/>
        </authorList>
    </citation>
    <scope>NUCLEOTIDE SEQUENCE [LARGE SCALE GENOMIC DNA]</scope>
    <source>
        <strain evidence="2 3">FJAT-51639</strain>
    </source>
</reference>
<dbReference type="InterPro" id="IPR020051">
    <property type="entry name" value="SagB-type_dehydrogenase"/>
</dbReference>
<dbReference type="InterPro" id="IPR000415">
    <property type="entry name" value="Nitroreductase-like"/>
</dbReference>
<dbReference type="Pfam" id="PF00881">
    <property type="entry name" value="Nitroreductase"/>
    <property type="match status" value="1"/>
</dbReference>